<dbReference type="InterPro" id="IPR035437">
    <property type="entry name" value="SNase_OB-fold_sf"/>
</dbReference>
<dbReference type="InterPro" id="IPR053148">
    <property type="entry name" value="PD-DEXK-like_domain"/>
</dbReference>
<evidence type="ECO:0000313" key="3">
    <source>
        <dbReference type="Proteomes" id="UP000178606"/>
    </source>
</evidence>
<protein>
    <recommendedName>
        <fullName evidence="1">TNase-like domain-containing protein</fullName>
    </recommendedName>
</protein>
<comment type="caution">
    <text evidence="2">The sequence shown here is derived from an EMBL/GenBank/DDBJ whole genome shotgun (WGS) entry which is preliminary data.</text>
</comment>
<organism evidence="2 3">
    <name type="scientific">Handelsmanbacteria sp. (strain RIFCSPLOWO2_12_FULL_64_10)</name>
    <dbReference type="NCBI Taxonomy" id="1817868"/>
    <lineage>
        <taxon>Bacteria</taxon>
        <taxon>Candidatus Handelsmaniibacteriota</taxon>
    </lineage>
</organism>
<evidence type="ECO:0000313" key="2">
    <source>
        <dbReference type="EMBL" id="OGG54744.1"/>
    </source>
</evidence>
<dbReference type="Pfam" id="PF00565">
    <property type="entry name" value="SNase"/>
    <property type="match status" value="1"/>
</dbReference>
<dbReference type="SUPFAM" id="SSF50199">
    <property type="entry name" value="Staphylococcal nuclease"/>
    <property type="match status" value="1"/>
</dbReference>
<dbReference type="AlphaFoldDB" id="A0A1F6CZX2"/>
<dbReference type="PROSITE" id="PS50830">
    <property type="entry name" value="TNASE_3"/>
    <property type="match status" value="1"/>
</dbReference>
<feature type="domain" description="TNase-like" evidence="1">
    <location>
        <begin position="229"/>
        <end position="343"/>
    </location>
</feature>
<reference evidence="2 3" key="1">
    <citation type="journal article" date="2016" name="Nat. Commun.">
        <title>Thousands of microbial genomes shed light on interconnected biogeochemical processes in an aquifer system.</title>
        <authorList>
            <person name="Anantharaman K."/>
            <person name="Brown C.T."/>
            <person name="Hug L.A."/>
            <person name="Sharon I."/>
            <person name="Castelle C.J."/>
            <person name="Probst A.J."/>
            <person name="Thomas B.C."/>
            <person name="Singh A."/>
            <person name="Wilkins M.J."/>
            <person name="Karaoz U."/>
            <person name="Brodie E.L."/>
            <person name="Williams K.H."/>
            <person name="Hubbard S.S."/>
            <person name="Banfield J.F."/>
        </authorList>
    </citation>
    <scope>NUCLEOTIDE SEQUENCE [LARGE SCALE GENOMIC DNA]</scope>
    <source>
        <strain evidence="3">RIFCSPLOWO2_12_FULL_64_10</strain>
    </source>
</reference>
<evidence type="ECO:0000259" key="1">
    <source>
        <dbReference type="PROSITE" id="PS50830"/>
    </source>
</evidence>
<sequence length="343" mass="38925">MSAQLVKTDYPSLRQEVVRLLLSGRQRAQQAVEREKAQTYWEIGRRLHAHVLANRARADYGEQVVAQLAEDVKMSQRLIYQMLEVYRAFPILHTCAKLGWSHCRVLTKISTKSERRFYAQEAARSGWTVRELEERIKGDAFGRGETEAIPGKVDGPPLVPKRGRLYTYRLLQRPTVHERPGEVRLDLGFEVYLTQALDGASKPGAVVESIREEDGYRLRASRAGAKNLYTYRATVEGVIDGDTLRVEIDCGFQVWVRQKLRLRGIDAPEMPGAAGRRAKAFVERALSAVPFVVMTTTRPDKYDRYLSDLFYLPGATDPQAVLQNGLFLNQQLLDEGLAVRFQT</sequence>
<accession>A0A1F6CZX2</accession>
<dbReference type="Gene3D" id="2.40.50.90">
    <property type="match status" value="1"/>
</dbReference>
<gene>
    <name evidence="2" type="ORF">A3F84_25990</name>
</gene>
<dbReference type="SUPFAM" id="SSF109709">
    <property type="entry name" value="KorB DNA-binding domain-like"/>
    <property type="match status" value="1"/>
</dbReference>
<proteinExistence type="predicted"/>
<dbReference type="InterPro" id="IPR016071">
    <property type="entry name" value="Staphylococal_nuclease_OB-fold"/>
</dbReference>
<dbReference type="EMBL" id="MFKF01000097">
    <property type="protein sequence ID" value="OGG54744.1"/>
    <property type="molecule type" value="Genomic_DNA"/>
</dbReference>
<dbReference type="Pfam" id="PF17761">
    <property type="entry name" value="DUF1016_N"/>
    <property type="match status" value="1"/>
</dbReference>
<dbReference type="PANTHER" id="PTHR30547:SF5">
    <property type="entry name" value="NUCLEASE YHCG-RELATED"/>
    <property type="match status" value="1"/>
</dbReference>
<dbReference type="InterPro" id="IPR041527">
    <property type="entry name" value="YhcG_N"/>
</dbReference>
<dbReference type="PANTHER" id="PTHR30547">
    <property type="entry name" value="UNCHARACTERIZED PROTEIN YHCG-RELATED"/>
    <property type="match status" value="1"/>
</dbReference>
<name>A0A1F6CZX2_HANXR</name>
<dbReference type="Proteomes" id="UP000178606">
    <property type="component" value="Unassembled WGS sequence"/>
</dbReference>